<dbReference type="PANTHER" id="PTHR33169:SF25">
    <property type="entry name" value="DNA-BINDING PROTEIN YIZB-RELATED"/>
    <property type="match status" value="1"/>
</dbReference>
<dbReference type="Gene3D" id="1.10.10.10">
    <property type="entry name" value="Winged helix-like DNA-binding domain superfamily/Winged helix DNA-binding domain"/>
    <property type="match status" value="1"/>
</dbReference>
<dbReference type="STRING" id="1128398.Curi_c23420"/>
<dbReference type="OrthoDB" id="9808017at2"/>
<dbReference type="InterPro" id="IPR036388">
    <property type="entry name" value="WH-like_DNA-bd_sf"/>
</dbReference>
<dbReference type="HOGENOM" id="CLU_063440_3_3_9"/>
<dbReference type="eggNOG" id="COG1695">
    <property type="taxonomic scope" value="Bacteria"/>
</dbReference>
<keyword evidence="3" id="KW-1185">Reference proteome</keyword>
<dbReference type="EMBL" id="CP003326">
    <property type="protein sequence ID" value="AFS79344.1"/>
    <property type="molecule type" value="Genomic_DNA"/>
</dbReference>
<dbReference type="Proteomes" id="UP000006094">
    <property type="component" value="Chromosome"/>
</dbReference>
<sequence>MNKEIMKGSVDIFILSIIEKQDSYGYEIAKCIKEKSEGLYSIGEGTLYPALKRMEGRELVESYWKDDELTGKRKYYRITDKGKQELNERIYQWNKVTNLINIFKEE</sequence>
<evidence type="ECO:0000313" key="2">
    <source>
        <dbReference type="EMBL" id="AFS79344.1"/>
    </source>
</evidence>
<proteinExistence type="predicted"/>
<dbReference type="KEGG" id="cad:Curi_c23420"/>
<organism evidence="2 3">
    <name type="scientific">Gottschalkia acidurici (strain ATCC 7906 / DSM 604 / BCRC 14475 / CIP 104303 / KCTC 5404 / NCIMB 10678 / 9a)</name>
    <name type="common">Clostridium acidurici</name>
    <dbReference type="NCBI Taxonomy" id="1128398"/>
    <lineage>
        <taxon>Bacteria</taxon>
        <taxon>Bacillati</taxon>
        <taxon>Bacillota</taxon>
        <taxon>Tissierellia</taxon>
        <taxon>Tissierellales</taxon>
        <taxon>Gottschalkiaceae</taxon>
        <taxon>Gottschalkia</taxon>
    </lineage>
</organism>
<reference evidence="2 3" key="1">
    <citation type="journal article" date="2012" name="PLoS ONE">
        <title>The purine-utilizing bacterium Clostridium acidurici 9a: a genome-guided metabolic reconsideration.</title>
        <authorList>
            <person name="Hartwich K."/>
            <person name="Poehlein A."/>
            <person name="Daniel R."/>
        </authorList>
    </citation>
    <scope>NUCLEOTIDE SEQUENCE [LARGE SCALE GENOMIC DNA]</scope>
    <source>
        <strain evidence="3">ATCC 7906 / DSM 604 / BCRC 14475 / CIP 104303 / KCTC 5404 / NCIMB 10678 / 9a</strain>
    </source>
</reference>
<dbReference type="InterPro" id="IPR005149">
    <property type="entry name" value="Tscrpt_reg_PadR_N"/>
</dbReference>
<dbReference type="PATRIC" id="fig|1128398.3.peg.2424"/>
<dbReference type="Pfam" id="PF03551">
    <property type="entry name" value="PadR"/>
    <property type="match status" value="1"/>
</dbReference>
<feature type="domain" description="Transcription regulator PadR N-terminal" evidence="1">
    <location>
        <begin position="14"/>
        <end position="88"/>
    </location>
</feature>
<dbReference type="RefSeq" id="WP_014968478.1">
    <property type="nucleotide sequence ID" value="NC_018664.1"/>
</dbReference>
<name>K0B1H8_GOTA9</name>
<dbReference type="PANTHER" id="PTHR33169">
    <property type="entry name" value="PADR-FAMILY TRANSCRIPTIONAL REGULATOR"/>
    <property type="match status" value="1"/>
</dbReference>
<dbReference type="InterPro" id="IPR052509">
    <property type="entry name" value="Metal_resp_DNA-bind_regulator"/>
</dbReference>
<accession>K0B1H8</accession>
<evidence type="ECO:0000313" key="3">
    <source>
        <dbReference type="Proteomes" id="UP000006094"/>
    </source>
</evidence>
<dbReference type="SUPFAM" id="SSF46785">
    <property type="entry name" value="Winged helix' DNA-binding domain"/>
    <property type="match status" value="1"/>
</dbReference>
<dbReference type="InterPro" id="IPR036390">
    <property type="entry name" value="WH_DNA-bd_sf"/>
</dbReference>
<gene>
    <name evidence="2" type="ordered locus">Curi_c23420</name>
</gene>
<protein>
    <submittedName>
        <fullName evidence="2">HTH-type transcriptional regulator, PadR family</fullName>
    </submittedName>
</protein>
<evidence type="ECO:0000259" key="1">
    <source>
        <dbReference type="Pfam" id="PF03551"/>
    </source>
</evidence>
<dbReference type="AlphaFoldDB" id="K0B1H8"/>